<organism evidence="4 5">
    <name type="scientific">Marinobacter guineae</name>
    <dbReference type="NCBI Taxonomy" id="432303"/>
    <lineage>
        <taxon>Bacteria</taxon>
        <taxon>Pseudomonadati</taxon>
        <taxon>Pseudomonadota</taxon>
        <taxon>Gammaproteobacteria</taxon>
        <taxon>Pseudomonadales</taxon>
        <taxon>Marinobacteraceae</taxon>
        <taxon>Marinobacter</taxon>
    </lineage>
</organism>
<dbReference type="GO" id="GO:0046872">
    <property type="term" value="F:metal ion binding"/>
    <property type="evidence" value="ECO:0007669"/>
    <property type="project" value="UniProtKB-KW"/>
</dbReference>
<proteinExistence type="predicted"/>
<dbReference type="InterPro" id="IPR008972">
    <property type="entry name" value="Cupredoxin"/>
</dbReference>
<evidence type="ECO:0000256" key="2">
    <source>
        <dbReference type="ARBA" id="ARBA00023008"/>
    </source>
</evidence>
<dbReference type="PANTHER" id="PTHR38439:SF3">
    <property type="entry name" value="COPPER-RESISTANT CUPROPROTEIN COPI"/>
    <property type="match status" value="1"/>
</dbReference>
<dbReference type="SUPFAM" id="SSF49503">
    <property type="entry name" value="Cupredoxins"/>
    <property type="match status" value="1"/>
</dbReference>
<dbReference type="RefSeq" id="WP_099617244.1">
    <property type="nucleotide sequence ID" value="NZ_KZ319339.1"/>
</dbReference>
<reference evidence="4 5" key="1">
    <citation type="submission" date="2017-09" db="EMBL/GenBank/DDBJ databases">
        <title>The draft genome sequences of Marinobacter guineae M3B.</title>
        <authorList>
            <person name="Cao J."/>
        </authorList>
    </citation>
    <scope>NUCLEOTIDE SEQUENCE [LARGE SCALE GENOMIC DNA]</scope>
    <source>
        <strain evidence="4 5">M3B</strain>
    </source>
</reference>
<keyword evidence="1" id="KW-0479">Metal-binding</keyword>
<dbReference type="OrthoDB" id="9816061at2"/>
<protein>
    <recommendedName>
        <fullName evidence="6">Biphenyl 2,3-dioxygenase</fullName>
    </recommendedName>
</protein>
<dbReference type="AlphaFoldDB" id="A0A2G1VK71"/>
<evidence type="ECO:0000313" key="4">
    <source>
        <dbReference type="EMBL" id="PHQ27176.1"/>
    </source>
</evidence>
<dbReference type="EMBL" id="NTFI01000001">
    <property type="protein sequence ID" value="PHQ27176.1"/>
    <property type="molecule type" value="Genomic_DNA"/>
</dbReference>
<sequence length="151" mass="16292">MKPILAVVAMTTMLAATGHALADGDLSRANVIDVGIEMGSSSDGMYLKPDSYEFVTGQAYRLVLTNVDEIKHELALNEMGERIFTRKIEASDAEGNLIVEVKGTITEVEVGPGKTVEWFIVPVQTTEGPVEITCELPGHYEAGMHASVIIK</sequence>
<dbReference type="Proteomes" id="UP000229044">
    <property type="component" value="Unassembled WGS sequence"/>
</dbReference>
<accession>A0A2G1VK71</accession>
<gene>
    <name evidence="4" type="ORF">CLH62_06265</name>
</gene>
<keyword evidence="2" id="KW-0186">Copper</keyword>
<keyword evidence="3" id="KW-0732">Signal</keyword>
<dbReference type="InterPro" id="IPR050845">
    <property type="entry name" value="Cu-binding_ET"/>
</dbReference>
<evidence type="ECO:0000313" key="5">
    <source>
        <dbReference type="Proteomes" id="UP000229044"/>
    </source>
</evidence>
<evidence type="ECO:0008006" key="6">
    <source>
        <dbReference type="Google" id="ProtNLM"/>
    </source>
</evidence>
<dbReference type="Gene3D" id="2.60.40.420">
    <property type="entry name" value="Cupredoxins - blue copper proteins"/>
    <property type="match status" value="1"/>
</dbReference>
<keyword evidence="5" id="KW-1185">Reference proteome</keyword>
<feature type="signal peptide" evidence="3">
    <location>
        <begin position="1"/>
        <end position="22"/>
    </location>
</feature>
<dbReference type="PANTHER" id="PTHR38439">
    <property type="entry name" value="AURACYANIN-B"/>
    <property type="match status" value="1"/>
</dbReference>
<name>A0A2G1VK71_9GAMM</name>
<feature type="chain" id="PRO_5013814063" description="Biphenyl 2,3-dioxygenase" evidence="3">
    <location>
        <begin position="23"/>
        <end position="151"/>
    </location>
</feature>
<comment type="caution">
    <text evidence="4">The sequence shown here is derived from an EMBL/GenBank/DDBJ whole genome shotgun (WGS) entry which is preliminary data.</text>
</comment>
<evidence type="ECO:0000256" key="1">
    <source>
        <dbReference type="ARBA" id="ARBA00022723"/>
    </source>
</evidence>
<evidence type="ECO:0000256" key="3">
    <source>
        <dbReference type="SAM" id="SignalP"/>
    </source>
</evidence>